<reference evidence="2" key="3">
    <citation type="submission" date="2020-12" db="UniProtKB">
        <authorList>
            <consortium name="EnsemblPlants"/>
        </authorList>
    </citation>
    <scope>IDENTIFICATION</scope>
</reference>
<name>A0A2K1JRZ8_PHYPA</name>
<dbReference type="Proteomes" id="UP000006727">
    <property type="component" value="Chromosome 12"/>
</dbReference>
<dbReference type="InParanoid" id="A0A2K1JRZ8"/>
<sequence length="80" mass="8584">MGTGIDDLGWLVLAVVKTEIDDPGWLMLAVVLPVHEGVSQDLRGAGLEVEQGARVEWAVEDVAPACELRELCGLSERIVS</sequence>
<protein>
    <submittedName>
        <fullName evidence="1 2">Uncharacterized protein</fullName>
    </submittedName>
</protein>
<dbReference type="Gramene" id="Pp3c12_24020V3.1">
    <property type="protein sequence ID" value="Pp3c12_24020V3.1"/>
    <property type="gene ID" value="Pp3c12_24020"/>
</dbReference>
<dbReference type="EnsemblPlants" id="Pp3c12_24020V3.1">
    <property type="protein sequence ID" value="Pp3c12_24020V3.1"/>
    <property type="gene ID" value="Pp3c12_24020"/>
</dbReference>
<dbReference type="EMBL" id="ABEU02000012">
    <property type="protein sequence ID" value="PNR44307.1"/>
    <property type="molecule type" value="Genomic_DNA"/>
</dbReference>
<keyword evidence="3" id="KW-1185">Reference proteome</keyword>
<evidence type="ECO:0000313" key="3">
    <source>
        <dbReference type="Proteomes" id="UP000006727"/>
    </source>
</evidence>
<dbReference type="PaxDb" id="3218-PP1S118_30V6.1"/>
<accession>A0A2K1JRZ8</accession>
<gene>
    <name evidence="1" type="ORF">PHYPA_016691</name>
</gene>
<reference evidence="1 3" key="1">
    <citation type="journal article" date="2008" name="Science">
        <title>The Physcomitrella genome reveals evolutionary insights into the conquest of land by plants.</title>
        <authorList>
            <person name="Rensing S."/>
            <person name="Lang D."/>
            <person name="Zimmer A."/>
            <person name="Terry A."/>
            <person name="Salamov A."/>
            <person name="Shapiro H."/>
            <person name="Nishiyama T."/>
            <person name="Perroud P.-F."/>
            <person name="Lindquist E."/>
            <person name="Kamisugi Y."/>
            <person name="Tanahashi T."/>
            <person name="Sakakibara K."/>
            <person name="Fujita T."/>
            <person name="Oishi K."/>
            <person name="Shin-I T."/>
            <person name="Kuroki Y."/>
            <person name="Toyoda A."/>
            <person name="Suzuki Y."/>
            <person name="Hashimoto A."/>
            <person name="Yamaguchi K."/>
            <person name="Sugano A."/>
            <person name="Kohara Y."/>
            <person name="Fujiyama A."/>
            <person name="Anterola A."/>
            <person name="Aoki S."/>
            <person name="Ashton N."/>
            <person name="Barbazuk W.B."/>
            <person name="Barker E."/>
            <person name="Bennetzen J."/>
            <person name="Bezanilla M."/>
            <person name="Blankenship R."/>
            <person name="Cho S.H."/>
            <person name="Dutcher S."/>
            <person name="Estelle M."/>
            <person name="Fawcett J.A."/>
            <person name="Gundlach H."/>
            <person name="Hanada K."/>
            <person name="Heyl A."/>
            <person name="Hicks K.A."/>
            <person name="Hugh J."/>
            <person name="Lohr M."/>
            <person name="Mayer K."/>
            <person name="Melkozernov A."/>
            <person name="Murata T."/>
            <person name="Nelson D."/>
            <person name="Pils B."/>
            <person name="Prigge M."/>
            <person name="Reiss B."/>
            <person name="Renner T."/>
            <person name="Rombauts S."/>
            <person name="Rushton P."/>
            <person name="Sanderfoot A."/>
            <person name="Schween G."/>
            <person name="Shiu S.-H."/>
            <person name="Stueber K."/>
            <person name="Theodoulou F.L."/>
            <person name="Tu H."/>
            <person name="Van de Peer Y."/>
            <person name="Verrier P.J."/>
            <person name="Waters E."/>
            <person name="Wood A."/>
            <person name="Yang L."/>
            <person name="Cove D."/>
            <person name="Cuming A."/>
            <person name="Hasebe M."/>
            <person name="Lucas S."/>
            <person name="Mishler D.B."/>
            <person name="Reski R."/>
            <person name="Grigoriev I."/>
            <person name="Quatrano R.S."/>
            <person name="Boore J.L."/>
        </authorList>
    </citation>
    <scope>NUCLEOTIDE SEQUENCE [LARGE SCALE GENOMIC DNA]</scope>
    <source>
        <strain evidence="2 3">cv. Gransden 2004</strain>
    </source>
</reference>
<proteinExistence type="predicted"/>
<dbReference type="AlphaFoldDB" id="A0A2K1JRZ8"/>
<organism evidence="1">
    <name type="scientific">Physcomitrium patens</name>
    <name type="common">Spreading-leaved earth moss</name>
    <name type="synonym">Physcomitrella patens</name>
    <dbReference type="NCBI Taxonomy" id="3218"/>
    <lineage>
        <taxon>Eukaryota</taxon>
        <taxon>Viridiplantae</taxon>
        <taxon>Streptophyta</taxon>
        <taxon>Embryophyta</taxon>
        <taxon>Bryophyta</taxon>
        <taxon>Bryophytina</taxon>
        <taxon>Bryopsida</taxon>
        <taxon>Funariidae</taxon>
        <taxon>Funariales</taxon>
        <taxon>Funariaceae</taxon>
        <taxon>Physcomitrium</taxon>
    </lineage>
</organism>
<evidence type="ECO:0000313" key="1">
    <source>
        <dbReference type="EMBL" id="PNR44307.1"/>
    </source>
</evidence>
<evidence type="ECO:0000313" key="2">
    <source>
        <dbReference type="EnsemblPlants" id="Pp3c12_24020V3.1"/>
    </source>
</evidence>
<reference evidence="1 3" key="2">
    <citation type="journal article" date="2018" name="Plant J.">
        <title>The Physcomitrella patens chromosome-scale assembly reveals moss genome structure and evolution.</title>
        <authorList>
            <person name="Lang D."/>
            <person name="Ullrich K.K."/>
            <person name="Murat F."/>
            <person name="Fuchs J."/>
            <person name="Jenkins J."/>
            <person name="Haas F.B."/>
            <person name="Piednoel M."/>
            <person name="Gundlach H."/>
            <person name="Van Bel M."/>
            <person name="Meyberg R."/>
            <person name="Vives C."/>
            <person name="Morata J."/>
            <person name="Symeonidi A."/>
            <person name="Hiss M."/>
            <person name="Muchero W."/>
            <person name="Kamisugi Y."/>
            <person name="Saleh O."/>
            <person name="Blanc G."/>
            <person name="Decker E.L."/>
            <person name="van Gessel N."/>
            <person name="Grimwood J."/>
            <person name="Hayes R.D."/>
            <person name="Graham S.W."/>
            <person name="Gunter L.E."/>
            <person name="McDaniel S.F."/>
            <person name="Hoernstein S.N.W."/>
            <person name="Larsson A."/>
            <person name="Li F.W."/>
            <person name="Perroud P.F."/>
            <person name="Phillips J."/>
            <person name="Ranjan P."/>
            <person name="Rokshar D.S."/>
            <person name="Rothfels C.J."/>
            <person name="Schneider L."/>
            <person name="Shu S."/>
            <person name="Stevenson D.W."/>
            <person name="Thummler F."/>
            <person name="Tillich M."/>
            <person name="Villarreal Aguilar J.C."/>
            <person name="Widiez T."/>
            <person name="Wong G.K."/>
            <person name="Wymore A."/>
            <person name="Zhang Y."/>
            <person name="Zimmer A.D."/>
            <person name="Quatrano R.S."/>
            <person name="Mayer K.F.X."/>
            <person name="Goodstein D."/>
            <person name="Casacuberta J.M."/>
            <person name="Vandepoele K."/>
            <person name="Reski R."/>
            <person name="Cuming A.C."/>
            <person name="Tuskan G.A."/>
            <person name="Maumus F."/>
            <person name="Salse J."/>
            <person name="Schmutz J."/>
            <person name="Rensing S.A."/>
        </authorList>
    </citation>
    <scope>NUCLEOTIDE SEQUENCE [LARGE SCALE GENOMIC DNA]</scope>
    <source>
        <strain evidence="2 3">cv. Gransden 2004</strain>
    </source>
</reference>